<feature type="domain" description="SHS2" evidence="7">
    <location>
        <begin position="9"/>
        <end position="195"/>
    </location>
</feature>
<dbReference type="HAMAP" id="MF_02033">
    <property type="entry name" value="FtsA"/>
    <property type="match status" value="1"/>
</dbReference>
<evidence type="ECO:0000256" key="6">
    <source>
        <dbReference type="PIRNR" id="PIRNR003101"/>
    </source>
</evidence>
<protein>
    <recommendedName>
        <fullName evidence="5 6">Cell division protein FtsA</fullName>
    </recommendedName>
</protein>
<evidence type="ECO:0000313" key="9">
    <source>
        <dbReference type="Proteomes" id="UP000199584"/>
    </source>
</evidence>
<dbReference type="RefSeq" id="WP_165608400.1">
    <property type="nucleotide sequence ID" value="NZ_FOYM01000037.1"/>
</dbReference>
<dbReference type="Pfam" id="PF14450">
    <property type="entry name" value="FtsA"/>
    <property type="match status" value="1"/>
</dbReference>
<keyword evidence="4 5" id="KW-0131">Cell cycle</keyword>
<evidence type="ECO:0000313" key="8">
    <source>
        <dbReference type="EMBL" id="SFR15800.1"/>
    </source>
</evidence>
<dbReference type="SMART" id="SM00842">
    <property type="entry name" value="FtsA"/>
    <property type="match status" value="1"/>
</dbReference>
<evidence type="ECO:0000256" key="3">
    <source>
        <dbReference type="ARBA" id="ARBA00023136"/>
    </source>
</evidence>
<comment type="similarity">
    <text evidence="5 6">Belongs to the FtsA/MreB family.</text>
</comment>
<organism evidence="8 9">
    <name type="scientific">Desulfoscipio geothermicus DSM 3669</name>
    <dbReference type="NCBI Taxonomy" id="1121426"/>
    <lineage>
        <taxon>Bacteria</taxon>
        <taxon>Bacillati</taxon>
        <taxon>Bacillota</taxon>
        <taxon>Clostridia</taxon>
        <taxon>Eubacteriales</taxon>
        <taxon>Desulfallaceae</taxon>
        <taxon>Desulfoscipio</taxon>
    </lineage>
</organism>
<accession>A0A1I6EDH3</accession>
<keyword evidence="2 5" id="KW-0132">Cell division</keyword>
<dbReference type="PANTHER" id="PTHR32432:SF4">
    <property type="entry name" value="CELL DIVISION PROTEIN FTSA"/>
    <property type="match status" value="1"/>
</dbReference>
<sequence length="400" mass="42760">MAGTDKDIVVGLDIGTSGIAIAVLENGCGAKQEPLGYGYSPSIGIEKGRIVDMENAVSAVKSALAGVEVLEGVNTGSVYASIDMPGMVTGRGKSRLQFVGKRRITRRDLHEARQQLCQSVLPAGYAVVQVTGIQFFLDGRPVSMPLGCKVRELGMEATIVAAPGEQVEQVRRCLRSAGLRAIQTVAGPAAVTRAVLAGVEQELGVVCVDIGAGMTKAIYINYGRPEHMCIFPVGSGHITADLAVGLHTGMEEAESIKCLYGLDPIAGHINVQNLAGENLHAVPGELVHRIIRSRVEEILDFVNQFIRQLRLTSSLPGGVVITGGGSRLAGLPELAKEWWDMPVRRGIPRAVPEKGRDDETYRYTTAIGLAMWGAGQRPGTRMLKRGMEGGIVGRFKSWLR</sequence>
<dbReference type="InterPro" id="IPR003494">
    <property type="entry name" value="SHS2_FtsA"/>
</dbReference>
<keyword evidence="3 5" id="KW-0472">Membrane</keyword>
<name>A0A1I6EDH3_9FIRM</name>
<evidence type="ECO:0000256" key="1">
    <source>
        <dbReference type="ARBA" id="ARBA00022475"/>
    </source>
</evidence>
<evidence type="ECO:0000256" key="5">
    <source>
        <dbReference type="HAMAP-Rule" id="MF_02033"/>
    </source>
</evidence>
<dbReference type="GO" id="GO:0009898">
    <property type="term" value="C:cytoplasmic side of plasma membrane"/>
    <property type="evidence" value="ECO:0007669"/>
    <property type="project" value="UniProtKB-UniRule"/>
</dbReference>
<dbReference type="STRING" id="39060.SAMN05660706_1378"/>
<dbReference type="SUPFAM" id="SSF53067">
    <property type="entry name" value="Actin-like ATPase domain"/>
    <property type="match status" value="2"/>
</dbReference>
<dbReference type="NCBIfam" id="TIGR01174">
    <property type="entry name" value="ftsA"/>
    <property type="match status" value="1"/>
</dbReference>
<dbReference type="AlphaFoldDB" id="A0A1I6EDH3"/>
<dbReference type="PIRSF" id="PIRSF003101">
    <property type="entry name" value="FtsA"/>
    <property type="match status" value="1"/>
</dbReference>
<dbReference type="GO" id="GO:0043093">
    <property type="term" value="P:FtsZ-dependent cytokinesis"/>
    <property type="evidence" value="ECO:0007669"/>
    <property type="project" value="UniProtKB-UniRule"/>
</dbReference>
<dbReference type="GO" id="GO:0032153">
    <property type="term" value="C:cell division site"/>
    <property type="evidence" value="ECO:0007669"/>
    <property type="project" value="UniProtKB-UniRule"/>
</dbReference>
<comment type="subunit">
    <text evidence="5">Self-interacts. Interacts with FtsZ.</text>
</comment>
<dbReference type="Proteomes" id="UP000199584">
    <property type="component" value="Unassembled WGS sequence"/>
</dbReference>
<dbReference type="InterPro" id="IPR020823">
    <property type="entry name" value="Cell_div_FtsA"/>
</dbReference>
<evidence type="ECO:0000256" key="2">
    <source>
        <dbReference type="ARBA" id="ARBA00022618"/>
    </source>
</evidence>
<keyword evidence="9" id="KW-1185">Reference proteome</keyword>
<comment type="subcellular location">
    <subcellularLocation>
        <location evidence="5">Cell membrane</location>
        <topology evidence="5">Peripheral membrane protein</topology>
        <orientation evidence="5">Cytoplasmic side</orientation>
    </subcellularLocation>
    <text evidence="5">Localizes to the Z ring in an FtsZ-dependent manner. Targeted to the membrane through a conserved C-terminal amphipathic helix.</text>
</comment>
<dbReference type="InterPro" id="IPR050696">
    <property type="entry name" value="FtsA/MreB"/>
</dbReference>
<dbReference type="InterPro" id="IPR043129">
    <property type="entry name" value="ATPase_NBD"/>
</dbReference>
<dbReference type="Gene3D" id="3.30.420.40">
    <property type="match status" value="2"/>
</dbReference>
<proteinExistence type="inferred from homology"/>
<comment type="function">
    <text evidence="5 6">Cell division protein that is involved in the assembly of the Z ring. May serve as a membrane anchor for the Z ring.</text>
</comment>
<gene>
    <name evidence="5" type="primary">ftsA</name>
    <name evidence="8" type="ORF">SAMN05660706_1378</name>
</gene>
<evidence type="ECO:0000256" key="4">
    <source>
        <dbReference type="ARBA" id="ARBA00023306"/>
    </source>
</evidence>
<dbReference type="PANTHER" id="PTHR32432">
    <property type="entry name" value="CELL DIVISION PROTEIN FTSA-RELATED"/>
    <property type="match status" value="1"/>
</dbReference>
<evidence type="ECO:0000259" key="7">
    <source>
        <dbReference type="SMART" id="SM00842"/>
    </source>
</evidence>
<keyword evidence="1 5" id="KW-1003">Cell membrane</keyword>
<reference evidence="9" key="1">
    <citation type="submission" date="2016-10" db="EMBL/GenBank/DDBJ databases">
        <authorList>
            <person name="Varghese N."/>
            <person name="Submissions S."/>
        </authorList>
    </citation>
    <scope>NUCLEOTIDE SEQUENCE [LARGE SCALE GENOMIC DNA]</scope>
    <source>
        <strain evidence="9">DSM 3669</strain>
    </source>
</reference>
<dbReference type="EMBL" id="FOYM01000037">
    <property type="protein sequence ID" value="SFR15800.1"/>
    <property type="molecule type" value="Genomic_DNA"/>
</dbReference>